<dbReference type="InterPro" id="IPR014145">
    <property type="entry name" value="LigD_pol_dom"/>
</dbReference>
<accession>H5US72</accession>
<feature type="domain" description="DNA ligase D polymerase" evidence="1">
    <location>
        <begin position="33"/>
        <end position="308"/>
    </location>
</feature>
<dbReference type="InterPro" id="IPR052171">
    <property type="entry name" value="NHEJ_LigD"/>
</dbReference>
<dbReference type="AlphaFoldDB" id="H5US72"/>
<reference evidence="2 3" key="1">
    <citation type="submission" date="2012-02" db="EMBL/GenBank/DDBJ databases">
        <title>Whole genome shotgun sequence of Mobilicoccus pelagius NBRC 104925.</title>
        <authorList>
            <person name="Yoshida Y."/>
            <person name="Hosoyama A."/>
            <person name="Tsuchikane K."/>
            <person name="Katsumata H."/>
            <person name="Yamazaki S."/>
            <person name="Fujita N."/>
        </authorList>
    </citation>
    <scope>NUCLEOTIDE SEQUENCE [LARGE SCALE GENOMIC DNA]</scope>
    <source>
        <strain evidence="2 3">NBRC 104925</strain>
    </source>
</reference>
<dbReference type="EMBL" id="BAFE01000053">
    <property type="protein sequence ID" value="GAB48580.1"/>
    <property type="molecule type" value="Genomic_DNA"/>
</dbReference>
<name>H5US72_9MICO</name>
<dbReference type="eggNOG" id="COG3285">
    <property type="taxonomic scope" value="Bacteria"/>
</dbReference>
<proteinExistence type="predicted"/>
<dbReference type="InterPro" id="IPR033649">
    <property type="entry name" value="MtLigD_Pol-like"/>
</dbReference>
<dbReference type="CDD" id="cd04863">
    <property type="entry name" value="MtLigD_Pol_like"/>
    <property type="match status" value="1"/>
</dbReference>
<dbReference type="RefSeq" id="WP_009482478.1">
    <property type="nucleotide sequence ID" value="NZ_BAFE01000053.1"/>
</dbReference>
<dbReference type="Gene3D" id="3.90.920.10">
    <property type="entry name" value="DNA primase, PRIM domain"/>
    <property type="match status" value="1"/>
</dbReference>
<dbReference type="NCBIfam" id="TIGR02778">
    <property type="entry name" value="ligD_pol"/>
    <property type="match status" value="1"/>
</dbReference>
<evidence type="ECO:0000313" key="3">
    <source>
        <dbReference type="Proteomes" id="UP000004367"/>
    </source>
</evidence>
<keyword evidence="3" id="KW-1185">Reference proteome</keyword>
<dbReference type="OrthoDB" id="9802472at2"/>
<organism evidence="2 3">
    <name type="scientific">Mobilicoccus pelagius NBRC 104925</name>
    <dbReference type="NCBI Taxonomy" id="1089455"/>
    <lineage>
        <taxon>Bacteria</taxon>
        <taxon>Bacillati</taxon>
        <taxon>Actinomycetota</taxon>
        <taxon>Actinomycetes</taxon>
        <taxon>Micrococcales</taxon>
        <taxon>Dermatophilaceae</taxon>
        <taxon>Mobilicoccus</taxon>
    </lineage>
</organism>
<comment type="caution">
    <text evidence="2">The sequence shown here is derived from an EMBL/GenBank/DDBJ whole genome shotgun (WGS) entry which is preliminary data.</text>
</comment>
<sequence length="312" mass="34253">MADDRSRVRVEVDGRVLVLTSLEKVMFPGTGMTKAEVIAYYREVAPAILAQLHDRPATRLRFPHGVSGESFFEKNLPSGAPSWMRRVTLVSPHSRRADELVTYPLVDDVPGLVWLGQVGALELHVPQWRVAQDGTTEEAETAERRRLDADRLVVDLDPGAPAGLHECAKVALLVRDVLVDAGLDDVVPVTSGSKGLQLYAFLPALTPSEQTREMAKTIADHLQSEHPDLVLSSMARQARGGKIFLDWSQNVAAKTTICPYSLRGKRDSPFAAAPRTWEEIEKGAEDPIALEQLTPREVISRLDSLGDLLGGR</sequence>
<dbReference type="STRING" id="1089455.MOPEL_074_00670"/>
<dbReference type="PANTHER" id="PTHR42705:SF2">
    <property type="entry name" value="BIFUNCTIONAL NON-HOMOLOGOUS END JOINING PROTEIN LIGD"/>
    <property type="match status" value="1"/>
</dbReference>
<dbReference type="Pfam" id="PF21686">
    <property type="entry name" value="LigD_Prim-Pol"/>
    <property type="match status" value="1"/>
</dbReference>
<dbReference type="PANTHER" id="PTHR42705">
    <property type="entry name" value="BIFUNCTIONAL NON-HOMOLOGOUS END JOINING PROTEIN LIGD"/>
    <property type="match status" value="1"/>
</dbReference>
<dbReference type="GO" id="GO:0016874">
    <property type="term" value="F:ligase activity"/>
    <property type="evidence" value="ECO:0007669"/>
    <property type="project" value="UniProtKB-KW"/>
</dbReference>
<keyword evidence="2" id="KW-0436">Ligase</keyword>
<evidence type="ECO:0000259" key="1">
    <source>
        <dbReference type="Pfam" id="PF21686"/>
    </source>
</evidence>
<gene>
    <name evidence="2" type="primary">ligD</name>
    <name evidence="2" type="ORF">MOPEL_074_00670</name>
</gene>
<dbReference type="Proteomes" id="UP000004367">
    <property type="component" value="Unassembled WGS sequence"/>
</dbReference>
<protein>
    <submittedName>
        <fullName evidence="2">ATP-dependent DNA ligase LigD</fullName>
    </submittedName>
</protein>
<evidence type="ECO:0000313" key="2">
    <source>
        <dbReference type="EMBL" id="GAB48580.1"/>
    </source>
</evidence>